<sequence length="131" mass="15087">MANTTRLLYSLTHRRFSRSFRSFFFIPTSLALVTSLFILFYIFTTSTLFFSNQKPSILHLNQPLSGSSSVSQINIYNNTRNPFVHVSNVSRLNENDRDGRESQRSLWPQSGSSDGLYENNEVFHDKISGRL</sequence>
<feature type="compositionally biased region" description="Polar residues" evidence="1">
    <location>
        <begin position="104"/>
        <end position="113"/>
    </location>
</feature>
<evidence type="ECO:0000256" key="1">
    <source>
        <dbReference type="SAM" id="MobiDB-lite"/>
    </source>
</evidence>
<keyword evidence="2" id="KW-0812">Transmembrane</keyword>
<feature type="region of interest" description="Disordered" evidence="1">
    <location>
        <begin position="94"/>
        <end position="113"/>
    </location>
</feature>
<accession>A0A6N2KDU9</accession>
<keyword evidence="2" id="KW-0472">Membrane</keyword>
<gene>
    <name evidence="3" type="ORF">SVIM_LOCUS71718</name>
</gene>
<reference evidence="3" key="1">
    <citation type="submission" date="2019-03" db="EMBL/GenBank/DDBJ databases">
        <authorList>
            <person name="Mank J."/>
            <person name="Almeida P."/>
        </authorList>
    </citation>
    <scope>NUCLEOTIDE SEQUENCE</scope>
    <source>
        <strain evidence="3">78183</strain>
    </source>
</reference>
<feature type="transmembrane region" description="Helical" evidence="2">
    <location>
        <begin position="20"/>
        <end position="43"/>
    </location>
</feature>
<dbReference type="EMBL" id="CAADRP010000317">
    <property type="protein sequence ID" value="VFU26552.1"/>
    <property type="molecule type" value="Genomic_DNA"/>
</dbReference>
<evidence type="ECO:0000256" key="2">
    <source>
        <dbReference type="SAM" id="Phobius"/>
    </source>
</evidence>
<proteinExistence type="predicted"/>
<dbReference type="AlphaFoldDB" id="A0A6N2KDU9"/>
<protein>
    <submittedName>
        <fullName evidence="3">Uncharacterized protein</fullName>
    </submittedName>
</protein>
<name>A0A6N2KDU9_SALVM</name>
<organism evidence="3">
    <name type="scientific">Salix viminalis</name>
    <name type="common">Common osier</name>
    <name type="synonym">Basket willow</name>
    <dbReference type="NCBI Taxonomy" id="40686"/>
    <lineage>
        <taxon>Eukaryota</taxon>
        <taxon>Viridiplantae</taxon>
        <taxon>Streptophyta</taxon>
        <taxon>Embryophyta</taxon>
        <taxon>Tracheophyta</taxon>
        <taxon>Spermatophyta</taxon>
        <taxon>Magnoliopsida</taxon>
        <taxon>eudicotyledons</taxon>
        <taxon>Gunneridae</taxon>
        <taxon>Pentapetalae</taxon>
        <taxon>rosids</taxon>
        <taxon>fabids</taxon>
        <taxon>Malpighiales</taxon>
        <taxon>Salicaceae</taxon>
        <taxon>Saliceae</taxon>
        <taxon>Salix</taxon>
    </lineage>
</organism>
<feature type="compositionally biased region" description="Basic and acidic residues" evidence="1">
    <location>
        <begin position="94"/>
        <end position="103"/>
    </location>
</feature>
<evidence type="ECO:0000313" key="3">
    <source>
        <dbReference type="EMBL" id="VFU26552.1"/>
    </source>
</evidence>
<keyword evidence="2" id="KW-1133">Transmembrane helix</keyword>